<keyword evidence="1" id="KW-1133">Transmembrane helix</keyword>
<proteinExistence type="predicted"/>
<protein>
    <submittedName>
        <fullName evidence="2">Uncharacterized protein</fullName>
    </submittedName>
</protein>
<keyword evidence="1" id="KW-0472">Membrane</keyword>
<evidence type="ECO:0000313" key="3">
    <source>
        <dbReference type="Proteomes" id="UP001500552"/>
    </source>
</evidence>
<organism evidence="2 3">
    <name type="scientific">Pontibacter saemangeumensis</name>
    <dbReference type="NCBI Taxonomy" id="1084525"/>
    <lineage>
        <taxon>Bacteria</taxon>
        <taxon>Pseudomonadati</taxon>
        <taxon>Bacteroidota</taxon>
        <taxon>Cytophagia</taxon>
        <taxon>Cytophagales</taxon>
        <taxon>Hymenobacteraceae</taxon>
        <taxon>Pontibacter</taxon>
    </lineage>
</organism>
<keyword evidence="1" id="KW-0812">Transmembrane</keyword>
<dbReference type="EMBL" id="BAABHC010000039">
    <property type="protein sequence ID" value="GAA4444211.1"/>
    <property type="molecule type" value="Genomic_DNA"/>
</dbReference>
<evidence type="ECO:0000256" key="1">
    <source>
        <dbReference type="SAM" id="Phobius"/>
    </source>
</evidence>
<gene>
    <name evidence="2" type="ORF">GCM10023188_45880</name>
</gene>
<comment type="caution">
    <text evidence="2">The sequence shown here is derived from an EMBL/GenBank/DDBJ whole genome shotgun (WGS) entry which is preliminary data.</text>
</comment>
<reference evidence="3" key="1">
    <citation type="journal article" date="2019" name="Int. J. Syst. Evol. Microbiol.">
        <title>The Global Catalogue of Microorganisms (GCM) 10K type strain sequencing project: providing services to taxonomists for standard genome sequencing and annotation.</title>
        <authorList>
            <consortium name="The Broad Institute Genomics Platform"/>
            <consortium name="The Broad Institute Genome Sequencing Center for Infectious Disease"/>
            <person name="Wu L."/>
            <person name="Ma J."/>
        </authorList>
    </citation>
    <scope>NUCLEOTIDE SEQUENCE [LARGE SCALE GENOMIC DNA]</scope>
    <source>
        <strain evidence="3">JCM 17926</strain>
    </source>
</reference>
<feature type="transmembrane region" description="Helical" evidence="1">
    <location>
        <begin position="51"/>
        <end position="68"/>
    </location>
</feature>
<feature type="transmembrane region" description="Helical" evidence="1">
    <location>
        <begin position="130"/>
        <end position="151"/>
    </location>
</feature>
<keyword evidence="3" id="KW-1185">Reference proteome</keyword>
<dbReference type="RefSeq" id="WP_345162851.1">
    <property type="nucleotide sequence ID" value="NZ_BAABHC010000039.1"/>
</dbReference>
<name>A0ABP8M474_9BACT</name>
<sequence>MHSQRAKETRHGDPAGGAMATFLPHLLVQLIALFTASGGLILLAFSEWSGAIFALLFLLFQVCLHFFIRSTNSYVQAISDRALHVVMQVVQSAFVVMGVAALGLLFYWLFQWCFYYWNNESASGDFYFDWHGAVLSQVPPLVWVGAIGEVIRQGYPLLQRGAAQLQKYFTTWG</sequence>
<feature type="transmembrane region" description="Helical" evidence="1">
    <location>
        <begin position="89"/>
        <end position="110"/>
    </location>
</feature>
<accession>A0ABP8M474</accession>
<evidence type="ECO:0000313" key="2">
    <source>
        <dbReference type="EMBL" id="GAA4444211.1"/>
    </source>
</evidence>
<dbReference type="Proteomes" id="UP001500552">
    <property type="component" value="Unassembled WGS sequence"/>
</dbReference>
<feature type="transmembrane region" description="Helical" evidence="1">
    <location>
        <begin position="21"/>
        <end position="45"/>
    </location>
</feature>